<dbReference type="PROSITE" id="PS50088">
    <property type="entry name" value="ANK_REPEAT"/>
    <property type="match status" value="4"/>
</dbReference>
<keyword evidence="2 3" id="KW-0040">ANK repeat</keyword>
<evidence type="ECO:0000313" key="5">
    <source>
        <dbReference type="Proteomes" id="UP000626109"/>
    </source>
</evidence>
<evidence type="ECO:0000313" key="4">
    <source>
        <dbReference type="EMBL" id="CAE8726079.1"/>
    </source>
</evidence>
<evidence type="ECO:0000256" key="3">
    <source>
        <dbReference type="PROSITE-ProRule" id="PRU00023"/>
    </source>
</evidence>
<dbReference type="Pfam" id="PF00023">
    <property type="entry name" value="Ank"/>
    <property type="match status" value="1"/>
</dbReference>
<keyword evidence="1" id="KW-0677">Repeat</keyword>
<dbReference type="PANTHER" id="PTHR24198:SF165">
    <property type="entry name" value="ANKYRIN REPEAT-CONTAINING PROTEIN-RELATED"/>
    <property type="match status" value="1"/>
</dbReference>
<dbReference type="InterPro" id="IPR002110">
    <property type="entry name" value="Ankyrin_rpt"/>
</dbReference>
<dbReference type="SUPFAM" id="SSF48403">
    <property type="entry name" value="Ankyrin repeat"/>
    <property type="match status" value="1"/>
</dbReference>
<reference evidence="4" key="1">
    <citation type="submission" date="2021-02" db="EMBL/GenBank/DDBJ databases">
        <authorList>
            <person name="Dougan E. K."/>
            <person name="Rhodes N."/>
            <person name="Thang M."/>
            <person name="Chan C."/>
        </authorList>
    </citation>
    <scope>NUCLEOTIDE SEQUENCE</scope>
</reference>
<feature type="repeat" description="ANK" evidence="3">
    <location>
        <begin position="174"/>
        <end position="206"/>
    </location>
</feature>
<sequence>MPRIATENCRIAYRERIDRSEGLALVVDYEGYGLLRFGPPTVLHFAAGCGSLEVCKAILARAGRLNFATDAAGQTPLFWAAQSGLCATVELLRQSGADAAHADSEGSTALHLAAGNGCPRLCGILLRGEAHLEVVRMQTNCGLTPLHLAAQYGYADVARVLLEARADALAVSAQGRSPLHLAAMEGHTAVVDCLLAADPQVQGLPDVEGMRALDYALERGWAEPAKSLRAEASAHLARRSYWRSHFEPPSRSLLNTSAQEAFLEIGPPRLVGPGRDTGSSGSKFLRLACRLVDPLALVESWAVQIRSLDASCSSSQITLSLRPAPSQKSGTAQQIRDVELRVPRLHAGAILWRPGVKYRFRVLGGLAPEVAAAFLGKAEICSAWTNPLLL</sequence>
<dbReference type="AlphaFoldDB" id="A0A813LD87"/>
<accession>A0A813LD87</accession>
<evidence type="ECO:0000256" key="1">
    <source>
        <dbReference type="ARBA" id="ARBA00022737"/>
    </source>
</evidence>
<comment type="caution">
    <text evidence="4">The sequence shown here is derived from an EMBL/GenBank/DDBJ whole genome shotgun (WGS) entry which is preliminary data.</text>
</comment>
<protein>
    <submittedName>
        <fullName evidence="4">Uncharacterized protein</fullName>
    </submittedName>
</protein>
<dbReference type="SMART" id="SM00248">
    <property type="entry name" value="ANK"/>
    <property type="match status" value="5"/>
</dbReference>
<dbReference type="PANTHER" id="PTHR24198">
    <property type="entry name" value="ANKYRIN REPEAT AND PROTEIN KINASE DOMAIN-CONTAINING PROTEIN"/>
    <property type="match status" value="1"/>
</dbReference>
<dbReference type="InterPro" id="IPR036770">
    <property type="entry name" value="Ankyrin_rpt-contain_sf"/>
</dbReference>
<dbReference type="Gene3D" id="1.25.40.20">
    <property type="entry name" value="Ankyrin repeat-containing domain"/>
    <property type="match status" value="2"/>
</dbReference>
<evidence type="ECO:0000256" key="2">
    <source>
        <dbReference type="ARBA" id="ARBA00023043"/>
    </source>
</evidence>
<feature type="repeat" description="ANK" evidence="3">
    <location>
        <begin position="72"/>
        <end position="104"/>
    </location>
</feature>
<proteinExistence type="predicted"/>
<feature type="repeat" description="ANK" evidence="3">
    <location>
        <begin position="105"/>
        <end position="137"/>
    </location>
</feature>
<gene>
    <name evidence="4" type="ORF">PGLA2088_LOCUS44363</name>
</gene>
<organism evidence="4 5">
    <name type="scientific">Polarella glacialis</name>
    <name type="common">Dinoflagellate</name>
    <dbReference type="NCBI Taxonomy" id="89957"/>
    <lineage>
        <taxon>Eukaryota</taxon>
        <taxon>Sar</taxon>
        <taxon>Alveolata</taxon>
        <taxon>Dinophyceae</taxon>
        <taxon>Suessiales</taxon>
        <taxon>Suessiaceae</taxon>
        <taxon>Polarella</taxon>
    </lineage>
</organism>
<dbReference type="EMBL" id="CAJNNW010035168">
    <property type="protein sequence ID" value="CAE8726079.1"/>
    <property type="molecule type" value="Genomic_DNA"/>
</dbReference>
<feature type="repeat" description="ANK" evidence="3">
    <location>
        <begin position="141"/>
        <end position="173"/>
    </location>
</feature>
<dbReference type="PROSITE" id="PS50297">
    <property type="entry name" value="ANK_REP_REGION"/>
    <property type="match status" value="3"/>
</dbReference>
<dbReference type="Pfam" id="PF12796">
    <property type="entry name" value="Ank_2"/>
    <property type="match status" value="1"/>
</dbReference>
<dbReference type="Proteomes" id="UP000626109">
    <property type="component" value="Unassembled WGS sequence"/>
</dbReference>
<name>A0A813LD87_POLGL</name>